<evidence type="ECO:0000313" key="1">
    <source>
        <dbReference type="EMBL" id="KAJ9554957.1"/>
    </source>
</evidence>
<protein>
    <submittedName>
        <fullName evidence="1">Uncharacterized protein</fullName>
    </submittedName>
</protein>
<gene>
    <name evidence="1" type="ORF">OSB04_009571</name>
</gene>
<organism evidence="1 2">
    <name type="scientific">Centaurea solstitialis</name>
    <name type="common">yellow star-thistle</name>
    <dbReference type="NCBI Taxonomy" id="347529"/>
    <lineage>
        <taxon>Eukaryota</taxon>
        <taxon>Viridiplantae</taxon>
        <taxon>Streptophyta</taxon>
        <taxon>Embryophyta</taxon>
        <taxon>Tracheophyta</taxon>
        <taxon>Spermatophyta</taxon>
        <taxon>Magnoliopsida</taxon>
        <taxon>eudicotyledons</taxon>
        <taxon>Gunneridae</taxon>
        <taxon>Pentapetalae</taxon>
        <taxon>asterids</taxon>
        <taxon>campanulids</taxon>
        <taxon>Asterales</taxon>
        <taxon>Asteraceae</taxon>
        <taxon>Carduoideae</taxon>
        <taxon>Cardueae</taxon>
        <taxon>Centaureinae</taxon>
        <taxon>Centaurea</taxon>
    </lineage>
</organism>
<proteinExistence type="predicted"/>
<comment type="caution">
    <text evidence="1">The sequence shown here is derived from an EMBL/GenBank/DDBJ whole genome shotgun (WGS) entry which is preliminary data.</text>
</comment>
<accession>A0AA38WC16</accession>
<keyword evidence="2" id="KW-1185">Reference proteome</keyword>
<dbReference type="Proteomes" id="UP001172457">
    <property type="component" value="Chromosome 3"/>
</dbReference>
<name>A0AA38WC16_9ASTR</name>
<reference evidence="1" key="1">
    <citation type="submission" date="2023-03" db="EMBL/GenBank/DDBJ databases">
        <title>Chromosome-scale reference genome and RAD-based genetic map of yellow starthistle (Centaurea solstitialis) reveal putative structural variation and QTLs associated with invader traits.</title>
        <authorList>
            <person name="Reatini B."/>
            <person name="Cang F.A."/>
            <person name="Jiang Q."/>
            <person name="Mckibben M.T.W."/>
            <person name="Barker M.S."/>
            <person name="Rieseberg L.H."/>
            <person name="Dlugosch K.M."/>
        </authorList>
    </citation>
    <scope>NUCLEOTIDE SEQUENCE</scope>
    <source>
        <strain evidence="1">CAN-66</strain>
        <tissue evidence="1">Leaf</tissue>
    </source>
</reference>
<sequence>MENHNLISLIRELLNCMQNVLQISGKLKNKPDIEQLCFWCQYWYTTIHFTCLMKLYSL</sequence>
<dbReference type="AlphaFoldDB" id="A0AA38WC16"/>
<dbReference type="EMBL" id="JARYMX010000003">
    <property type="protein sequence ID" value="KAJ9554957.1"/>
    <property type="molecule type" value="Genomic_DNA"/>
</dbReference>
<evidence type="ECO:0000313" key="2">
    <source>
        <dbReference type="Proteomes" id="UP001172457"/>
    </source>
</evidence>